<gene>
    <name evidence="2" type="ORF">SAMN05878443_0084</name>
</gene>
<dbReference type="OrthoDB" id="9813965at2"/>
<dbReference type="Pfam" id="PF00403">
    <property type="entry name" value="HMA"/>
    <property type="match status" value="1"/>
</dbReference>
<feature type="domain" description="HMA" evidence="1">
    <location>
        <begin position="2"/>
        <end position="68"/>
    </location>
</feature>
<reference evidence="3" key="1">
    <citation type="submission" date="2016-11" db="EMBL/GenBank/DDBJ databases">
        <authorList>
            <person name="Varghese N."/>
            <person name="Submissions S."/>
        </authorList>
    </citation>
    <scope>NUCLEOTIDE SEQUENCE [LARGE SCALE GENOMIC DNA]</scope>
    <source>
        <strain evidence="3">313</strain>
    </source>
</reference>
<evidence type="ECO:0000313" key="3">
    <source>
        <dbReference type="Proteomes" id="UP000184758"/>
    </source>
</evidence>
<dbReference type="GO" id="GO:0046872">
    <property type="term" value="F:metal ion binding"/>
    <property type="evidence" value="ECO:0007669"/>
    <property type="project" value="InterPro"/>
</dbReference>
<dbReference type="SUPFAM" id="SSF55008">
    <property type="entry name" value="HMA, heavy metal-associated domain"/>
    <property type="match status" value="1"/>
</dbReference>
<dbReference type="AlphaFoldDB" id="A0A1N6EMF5"/>
<dbReference type="RefSeq" id="WP_034546482.1">
    <property type="nucleotide sequence ID" value="NZ_FSRN01000001.1"/>
</dbReference>
<evidence type="ECO:0000313" key="2">
    <source>
        <dbReference type="EMBL" id="SIN84214.1"/>
    </source>
</evidence>
<sequence length="73" mass="8045">MTKVLFQIDPLDCTGCAKKIENQVNELNGIESVKVFPQLGKIRTTFDNKKVTIQQIEAAILQAGYPVHSKATA</sequence>
<name>A0A1N6EMF5_9LACT</name>
<organism evidence="2 3">
    <name type="scientific">Carnobacterium alterfunditum</name>
    <dbReference type="NCBI Taxonomy" id="28230"/>
    <lineage>
        <taxon>Bacteria</taxon>
        <taxon>Bacillati</taxon>
        <taxon>Bacillota</taxon>
        <taxon>Bacilli</taxon>
        <taxon>Lactobacillales</taxon>
        <taxon>Carnobacteriaceae</taxon>
        <taxon>Carnobacterium</taxon>
    </lineage>
</organism>
<dbReference type="CDD" id="cd00371">
    <property type="entry name" value="HMA"/>
    <property type="match status" value="1"/>
</dbReference>
<dbReference type="eggNOG" id="COG2608">
    <property type="taxonomic scope" value="Bacteria"/>
</dbReference>
<dbReference type="Gene3D" id="3.30.70.100">
    <property type="match status" value="1"/>
</dbReference>
<accession>A0A1N6EMF5</accession>
<dbReference type="Proteomes" id="UP000184758">
    <property type="component" value="Unassembled WGS sequence"/>
</dbReference>
<dbReference type="EMBL" id="FSRN01000001">
    <property type="protein sequence ID" value="SIN84214.1"/>
    <property type="molecule type" value="Genomic_DNA"/>
</dbReference>
<keyword evidence="3" id="KW-1185">Reference proteome</keyword>
<proteinExistence type="predicted"/>
<dbReference type="STRING" id="28230.SAMN05878443_0084"/>
<evidence type="ECO:0000259" key="1">
    <source>
        <dbReference type="PROSITE" id="PS50846"/>
    </source>
</evidence>
<protein>
    <submittedName>
        <fullName evidence="2">Copper chaperone CopZ</fullName>
    </submittedName>
</protein>
<dbReference type="InterPro" id="IPR006121">
    <property type="entry name" value="HMA_dom"/>
</dbReference>
<dbReference type="PROSITE" id="PS50846">
    <property type="entry name" value="HMA_2"/>
    <property type="match status" value="1"/>
</dbReference>
<dbReference type="InterPro" id="IPR036163">
    <property type="entry name" value="HMA_dom_sf"/>
</dbReference>